<reference evidence="2 3" key="1">
    <citation type="journal article" date="2024" name="BMC Genomics">
        <title>Genome assembly of redclaw crayfish (Cherax quadricarinatus) provides insights into its immune adaptation and hypoxia tolerance.</title>
        <authorList>
            <person name="Liu Z."/>
            <person name="Zheng J."/>
            <person name="Li H."/>
            <person name="Fang K."/>
            <person name="Wang S."/>
            <person name="He J."/>
            <person name="Zhou D."/>
            <person name="Weng S."/>
            <person name="Chi M."/>
            <person name="Gu Z."/>
            <person name="He J."/>
            <person name="Li F."/>
            <person name="Wang M."/>
        </authorList>
    </citation>
    <scope>NUCLEOTIDE SEQUENCE [LARGE SCALE GENOMIC DNA]</scope>
    <source>
        <strain evidence="2">ZL_2023a</strain>
    </source>
</reference>
<accession>A0AAW0XFH0</accession>
<proteinExistence type="predicted"/>
<organism evidence="2 3">
    <name type="scientific">Cherax quadricarinatus</name>
    <name type="common">Australian red claw crayfish</name>
    <dbReference type="NCBI Taxonomy" id="27406"/>
    <lineage>
        <taxon>Eukaryota</taxon>
        <taxon>Metazoa</taxon>
        <taxon>Ecdysozoa</taxon>
        <taxon>Arthropoda</taxon>
        <taxon>Crustacea</taxon>
        <taxon>Multicrustacea</taxon>
        <taxon>Malacostraca</taxon>
        <taxon>Eumalacostraca</taxon>
        <taxon>Eucarida</taxon>
        <taxon>Decapoda</taxon>
        <taxon>Pleocyemata</taxon>
        <taxon>Astacidea</taxon>
        <taxon>Parastacoidea</taxon>
        <taxon>Parastacidae</taxon>
        <taxon>Cherax</taxon>
    </lineage>
</organism>
<feature type="non-terminal residue" evidence="2">
    <location>
        <position position="421"/>
    </location>
</feature>
<evidence type="ECO:0000313" key="2">
    <source>
        <dbReference type="EMBL" id="KAK8738723.1"/>
    </source>
</evidence>
<evidence type="ECO:0000313" key="3">
    <source>
        <dbReference type="Proteomes" id="UP001445076"/>
    </source>
</evidence>
<keyword evidence="3" id="KW-1185">Reference proteome</keyword>
<dbReference type="AlphaFoldDB" id="A0AAW0XFH0"/>
<feature type="compositionally biased region" description="Basic and acidic residues" evidence="1">
    <location>
        <begin position="390"/>
        <end position="401"/>
    </location>
</feature>
<gene>
    <name evidence="2" type="ORF">OTU49_003644</name>
</gene>
<evidence type="ECO:0000256" key="1">
    <source>
        <dbReference type="SAM" id="MobiDB-lite"/>
    </source>
</evidence>
<dbReference type="PANTHER" id="PTHR28366:SF1">
    <property type="entry name" value="CHROMOSOME 1 OPEN READING FRAME 131"/>
    <property type="match status" value="1"/>
</dbReference>
<protein>
    <submittedName>
        <fullName evidence="2">Uncharacterized protein</fullName>
    </submittedName>
</protein>
<dbReference type="Pfam" id="PF15375">
    <property type="entry name" value="FSAF1"/>
    <property type="match status" value="1"/>
</dbReference>
<dbReference type="InterPro" id="IPR027973">
    <property type="entry name" value="FSAF1-like"/>
</dbReference>
<feature type="region of interest" description="Disordered" evidence="1">
    <location>
        <begin position="93"/>
        <end position="112"/>
    </location>
</feature>
<dbReference type="EMBL" id="JARKIK010000038">
    <property type="protein sequence ID" value="KAK8738723.1"/>
    <property type="molecule type" value="Genomic_DNA"/>
</dbReference>
<dbReference type="InterPro" id="IPR052852">
    <property type="entry name" value="SSU_Processome_Comp"/>
</dbReference>
<feature type="compositionally biased region" description="Polar residues" evidence="1">
    <location>
        <begin position="99"/>
        <end position="110"/>
    </location>
</feature>
<name>A0AAW0XFH0_CHEQU</name>
<feature type="compositionally biased region" description="Basic residues" evidence="1">
    <location>
        <begin position="32"/>
        <end position="44"/>
    </location>
</feature>
<sequence>MDSSLNDQLSQYFDHLLGDSPVNSQTITSKNHTGKPKKKYKHKNILGTDSEESSQQTTRKLFDSTVRKITQNEVILDTDEKATTSTKIKQKSIKVGKGKQSNNNQTNNIEKTCDTHQLKKRGSECQGRTSFKSGERVTEDGFKIVSTIPEDDSDVSDAFEQDDDWEGLSVGSTSYEYNKGKNAEGSSRGSRKNNDGFKIVTEIPPDNNDASGAFHEEDCVDREVNLTEGCQLNGKKTIKKPILQLMNDFGFDDSIFYEKRDHATREAGMLSKKCTSKKRTSNTLAELAKKKQQKEVMILDYSKKRGPSKNLYKSDEENISEVQKPPSEQIMDEKELKRARYDVFKLGMSGFHKEKKEDTRVALAIKLGAKPPKNKAVSYKDLLKMKKEEKQKKLDELDTQKRLGLKVTKSSKCKPKDNKKV</sequence>
<feature type="region of interest" description="Disordered" evidence="1">
    <location>
        <begin position="16"/>
        <end position="59"/>
    </location>
</feature>
<comment type="caution">
    <text evidence="2">The sequence shown here is derived from an EMBL/GenBank/DDBJ whole genome shotgun (WGS) entry which is preliminary data.</text>
</comment>
<dbReference type="PANTHER" id="PTHR28366">
    <property type="entry name" value="CHROMOSOME 1 OPEN READING FRAME 131"/>
    <property type="match status" value="1"/>
</dbReference>
<feature type="region of interest" description="Disordered" evidence="1">
    <location>
        <begin position="390"/>
        <end position="421"/>
    </location>
</feature>
<dbReference type="Proteomes" id="UP001445076">
    <property type="component" value="Unassembled WGS sequence"/>
</dbReference>
<feature type="region of interest" description="Disordered" evidence="1">
    <location>
        <begin position="307"/>
        <end position="327"/>
    </location>
</feature>